<dbReference type="EMBL" id="CP110426">
    <property type="protein sequence ID" value="WAQ85980.1"/>
    <property type="molecule type" value="Genomic_DNA"/>
</dbReference>
<sequence length="64" mass="7476">MLSPDLQMVKLSKFLNQELRKLFELSNQRLHSCLSCNNQSSGRDFWNLWWHCLKQNLGVIGVAV</sequence>
<evidence type="ECO:0000313" key="2">
    <source>
        <dbReference type="Proteomes" id="UP001164743"/>
    </source>
</evidence>
<proteinExistence type="predicted"/>
<keyword evidence="2" id="KW-1185">Reference proteome</keyword>
<name>A0ABY7CMP3_9BASI</name>
<dbReference type="GeneID" id="77811229"/>
<reference evidence="1" key="1">
    <citation type="submission" date="2022-10" db="EMBL/GenBank/DDBJ databases">
        <title>Puccinia triticina Genome sequencing and assembly.</title>
        <authorList>
            <person name="Li C."/>
        </authorList>
    </citation>
    <scope>NUCLEOTIDE SEQUENCE</scope>
    <source>
        <strain evidence="1">Pt15</strain>
    </source>
</reference>
<gene>
    <name evidence="1" type="ORF">PtA15_6A610</name>
</gene>
<dbReference type="Proteomes" id="UP001164743">
    <property type="component" value="Chromosome 6A"/>
</dbReference>
<accession>A0ABY7CMP3</accession>
<evidence type="ECO:0000313" key="1">
    <source>
        <dbReference type="EMBL" id="WAQ85980.1"/>
    </source>
</evidence>
<organism evidence="1 2">
    <name type="scientific">Puccinia triticina</name>
    <dbReference type="NCBI Taxonomy" id="208348"/>
    <lineage>
        <taxon>Eukaryota</taxon>
        <taxon>Fungi</taxon>
        <taxon>Dikarya</taxon>
        <taxon>Basidiomycota</taxon>
        <taxon>Pucciniomycotina</taxon>
        <taxon>Pucciniomycetes</taxon>
        <taxon>Pucciniales</taxon>
        <taxon>Pucciniaceae</taxon>
        <taxon>Puccinia</taxon>
    </lineage>
</organism>
<protein>
    <submittedName>
        <fullName evidence="1">Uncharacterized protein</fullName>
    </submittedName>
</protein>
<dbReference type="RefSeq" id="XP_053021535.1">
    <property type="nucleotide sequence ID" value="XM_053170334.1"/>
</dbReference>